<reference evidence="3 4" key="1">
    <citation type="journal article" date="2018" name="Nat. Biotechnol.">
        <title>A standardized bacterial taxonomy based on genome phylogeny substantially revises the tree of life.</title>
        <authorList>
            <person name="Parks D.H."/>
            <person name="Chuvochina M."/>
            <person name="Waite D.W."/>
            <person name="Rinke C."/>
            <person name="Skarshewski A."/>
            <person name="Chaumeil P.A."/>
            <person name="Hugenholtz P."/>
        </authorList>
    </citation>
    <scope>NUCLEOTIDE SEQUENCE [LARGE SCALE GENOMIC DNA]</scope>
    <source>
        <strain evidence="3">UBA8739</strain>
    </source>
</reference>
<evidence type="ECO:0000313" key="3">
    <source>
        <dbReference type="EMBL" id="HAE47235.1"/>
    </source>
</evidence>
<dbReference type="SUPFAM" id="SSF158682">
    <property type="entry name" value="TerB-like"/>
    <property type="match status" value="1"/>
</dbReference>
<organism evidence="3 4">
    <name type="scientific">Tistrella mobilis</name>
    <dbReference type="NCBI Taxonomy" id="171437"/>
    <lineage>
        <taxon>Bacteria</taxon>
        <taxon>Pseudomonadati</taxon>
        <taxon>Pseudomonadota</taxon>
        <taxon>Alphaproteobacteria</taxon>
        <taxon>Geminicoccales</taxon>
        <taxon>Geminicoccaceae</taxon>
        <taxon>Tistrella</taxon>
    </lineage>
</organism>
<name>A0A3B9IHG8_9PROT</name>
<dbReference type="AlphaFoldDB" id="A0A3B9IHG8"/>
<proteinExistence type="predicted"/>
<feature type="transmembrane region" description="Helical" evidence="2">
    <location>
        <begin position="62"/>
        <end position="83"/>
    </location>
</feature>
<dbReference type="InterPro" id="IPR029024">
    <property type="entry name" value="TerB-like"/>
</dbReference>
<feature type="compositionally biased region" description="Low complexity" evidence="1">
    <location>
        <begin position="21"/>
        <end position="33"/>
    </location>
</feature>
<dbReference type="InterPro" id="IPR007486">
    <property type="entry name" value="YebE"/>
</dbReference>
<keyword evidence="2" id="KW-1133">Transmembrane helix</keyword>
<dbReference type="Pfam" id="PF04391">
    <property type="entry name" value="DUF533"/>
    <property type="match status" value="1"/>
</dbReference>
<dbReference type="Proteomes" id="UP000257706">
    <property type="component" value="Unassembled WGS sequence"/>
</dbReference>
<gene>
    <name evidence="3" type="ORF">DCK97_07415</name>
</gene>
<dbReference type="CDD" id="cd07178">
    <property type="entry name" value="terB_like_YebE"/>
    <property type="match status" value="1"/>
</dbReference>
<evidence type="ECO:0000313" key="4">
    <source>
        <dbReference type="Proteomes" id="UP000257706"/>
    </source>
</evidence>
<keyword evidence="2" id="KW-0812">Transmembrane</keyword>
<feature type="region of interest" description="Disordered" evidence="1">
    <location>
        <begin position="12"/>
        <end position="49"/>
    </location>
</feature>
<dbReference type="EMBL" id="DMAI01000117">
    <property type="protein sequence ID" value="HAE47235.1"/>
    <property type="molecule type" value="Genomic_DNA"/>
</dbReference>
<protein>
    <submittedName>
        <fullName evidence="3">DUF533 domain-containing protein</fullName>
    </submittedName>
</protein>
<accession>A0A3B9IHG8</accession>
<comment type="caution">
    <text evidence="3">The sequence shown here is derived from an EMBL/GenBank/DDBJ whole genome shotgun (WGS) entry which is preliminary data.</text>
</comment>
<keyword evidence="2" id="KW-0472">Membrane</keyword>
<sequence>MDARKLLDQVMGAASSRSAQGGRLPSGHSSRGHSSGGLPSGLGDMLGKVTGGARGGGGAGGLGSMMGGFGGGAVTGGLVGLLFGNKKARKTMKKFGGGALGYGGAAVLGALAYRAWADWRSGKAPEAAVPARPDDAAAAEPAFRPLDTITDPAEAEGFAMAVLKAMIGAAKADGHIDADERGRIFAEVERRDFDPETKAAIFQVLDAPVSIPDIAAAGTDEARAAEIWLAARLAVDVDHPAERVWLDALAHGLKLPAPLVEHLDRQAVIGLNDPGQEMDPARN</sequence>
<evidence type="ECO:0000256" key="2">
    <source>
        <dbReference type="SAM" id="Phobius"/>
    </source>
</evidence>
<evidence type="ECO:0000256" key="1">
    <source>
        <dbReference type="SAM" id="MobiDB-lite"/>
    </source>
</evidence>
<feature type="transmembrane region" description="Helical" evidence="2">
    <location>
        <begin position="95"/>
        <end position="116"/>
    </location>
</feature>